<evidence type="ECO:0000256" key="6">
    <source>
        <dbReference type="ARBA" id="ARBA00022839"/>
    </source>
</evidence>
<dbReference type="InterPro" id="IPR004613">
    <property type="entry name" value="RNase_J"/>
</dbReference>
<dbReference type="SMART" id="SM00849">
    <property type="entry name" value="Lactamase_B"/>
    <property type="match status" value="1"/>
</dbReference>
<evidence type="ECO:0000256" key="4">
    <source>
        <dbReference type="ARBA" id="ARBA00022801"/>
    </source>
</evidence>
<dbReference type="InterPro" id="IPR042173">
    <property type="entry name" value="RNase_J_2"/>
</dbReference>
<dbReference type="CDD" id="cd07714">
    <property type="entry name" value="RNaseJ_MBL-fold"/>
    <property type="match status" value="1"/>
</dbReference>
<dbReference type="InterPro" id="IPR011108">
    <property type="entry name" value="RMMBL"/>
</dbReference>
<dbReference type="PANTHER" id="PTHR43694">
    <property type="entry name" value="RIBONUCLEASE J"/>
    <property type="match status" value="1"/>
</dbReference>
<keyword evidence="3" id="KW-0479">Metal-binding</keyword>
<dbReference type="EMBL" id="CP116805">
    <property type="protein sequence ID" value="WCL52599.1"/>
    <property type="molecule type" value="Genomic_DNA"/>
</dbReference>
<dbReference type="InterPro" id="IPR055132">
    <property type="entry name" value="RNase_J_b_CASP"/>
</dbReference>
<evidence type="ECO:0000256" key="2">
    <source>
        <dbReference type="ARBA" id="ARBA00022722"/>
    </source>
</evidence>
<dbReference type="GO" id="GO:0004527">
    <property type="term" value="F:exonuclease activity"/>
    <property type="evidence" value="ECO:0007669"/>
    <property type="project" value="UniProtKB-KW"/>
</dbReference>
<evidence type="ECO:0000256" key="7">
    <source>
        <dbReference type="ARBA" id="ARBA00022884"/>
    </source>
</evidence>
<dbReference type="GO" id="GO:0046872">
    <property type="term" value="F:metal ion binding"/>
    <property type="evidence" value="ECO:0007669"/>
    <property type="project" value="UniProtKB-KW"/>
</dbReference>
<evidence type="ECO:0000313" key="9">
    <source>
        <dbReference type="EMBL" id="WCL52599.1"/>
    </source>
</evidence>
<evidence type="ECO:0000259" key="8">
    <source>
        <dbReference type="SMART" id="SM00849"/>
    </source>
</evidence>
<evidence type="ECO:0000256" key="5">
    <source>
        <dbReference type="ARBA" id="ARBA00022833"/>
    </source>
</evidence>
<keyword evidence="10" id="KW-1185">Reference proteome</keyword>
<feature type="domain" description="Metallo-beta-lactamase" evidence="8">
    <location>
        <begin position="23"/>
        <end position="207"/>
    </location>
</feature>
<dbReference type="Gene3D" id="3.10.20.580">
    <property type="match status" value="1"/>
</dbReference>
<name>A0AAE9XTX9_9PROT</name>
<dbReference type="Pfam" id="PF17770">
    <property type="entry name" value="RNase_J_C"/>
    <property type="match status" value="1"/>
</dbReference>
<dbReference type="Pfam" id="PF22505">
    <property type="entry name" value="RNase_J_b_CASP"/>
    <property type="match status" value="1"/>
</dbReference>
<dbReference type="Gene3D" id="3.60.15.10">
    <property type="entry name" value="Ribonuclease Z/Hydroxyacylglutathione hydrolase-like"/>
    <property type="match status" value="1"/>
</dbReference>
<sequence>MAYLRASDDRLLFLPLGGSGEIGMNLNLYGHKGKWLMVDCGMSFADAGTPGVDLIFPDPGFIEDEQKDLVGLVVTHGHEDHIGAVPYLWSRFRCPVYATPFTAELIKDKLSEAGLLDVVPLTIVNQSEPFALGPFTVTYVPLAHSIAEGHGLAIETSQGTIFHTGDWKLDDRPIIGPVCPSPTLKALGDKGVLALVGDSTNVFNESESGSEAAVKESLMDIVAGIEERVIITTFASNVARLDTIGQVARKHGRHVVLLGRSMHRILKAAQATGYLTDFPELVDEADAGAFPRDKILIACTGCQGEDRAALARIARDDHKHLNIAPGDTVIFSSKIIPGNEITLGALFNQLVEKGVKVITEKDAFVHVSGHPGRAELRKMYGWTKPTCAIPVHGEPRHLYRHAALALEIGIKHTIVPANGDVIEISEDGLKLIDKAPVGRTALDGSVVVPADGVSIVDRRRIAMNGYVAASVILDVKGRLAVEPLLALRGLPRQDDDTFYDAMVADVEDALERLSRNDREDDDKVEEAARVAIRRLCRKEIGRNPSVDILITRQDEIDFG</sequence>
<evidence type="ECO:0000256" key="3">
    <source>
        <dbReference type="ARBA" id="ARBA00022723"/>
    </source>
</evidence>
<dbReference type="NCBIfam" id="TIGR00649">
    <property type="entry name" value="MG423"/>
    <property type="match status" value="1"/>
</dbReference>
<dbReference type="Proteomes" id="UP001217500">
    <property type="component" value="Chromosome"/>
</dbReference>
<dbReference type="KEGG" id="gso:PH603_08610"/>
<dbReference type="RefSeq" id="WP_289501873.1">
    <property type="nucleotide sequence ID" value="NZ_CP116805.1"/>
</dbReference>
<dbReference type="Gene3D" id="3.40.50.10710">
    <property type="entry name" value="Metallo-hydrolase/oxidoreductase"/>
    <property type="match status" value="1"/>
</dbReference>
<accession>A0AAE9XTX9</accession>
<keyword evidence="5" id="KW-0862">Zinc</keyword>
<dbReference type="Pfam" id="PF00753">
    <property type="entry name" value="Lactamase_B"/>
    <property type="match status" value="1"/>
</dbReference>
<gene>
    <name evidence="9" type="ORF">PH603_08610</name>
</gene>
<dbReference type="PANTHER" id="PTHR43694:SF1">
    <property type="entry name" value="RIBONUCLEASE J"/>
    <property type="match status" value="1"/>
</dbReference>
<protein>
    <submittedName>
        <fullName evidence="9">Ribonuclease J</fullName>
    </submittedName>
</protein>
<dbReference type="GO" id="GO:0003723">
    <property type="term" value="F:RNA binding"/>
    <property type="evidence" value="ECO:0007669"/>
    <property type="project" value="UniProtKB-KW"/>
</dbReference>
<dbReference type="Pfam" id="PF07521">
    <property type="entry name" value="RMMBL"/>
    <property type="match status" value="1"/>
</dbReference>
<reference evidence="9" key="1">
    <citation type="submission" date="2023-01" db="EMBL/GenBank/DDBJ databases">
        <title>The genome sequence of Kordiimonadaceae bacterium 6D33.</title>
        <authorList>
            <person name="Liu Y."/>
        </authorList>
    </citation>
    <scope>NUCLEOTIDE SEQUENCE</scope>
    <source>
        <strain evidence="9">6D33</strain>
    </source>
</reference>
<evidence type="ECO:0000313" key="10">
    <source>
        <dbReference type="Proteomes" id="UP001217500"/>
    </source>
</evidence>
<proteinExistence type="predicted"/>
<dbReference type="InterPro" id="IPR041636">
    <property type="entry name" value="RNase_J_C"/>
</dbReference>
<dbReference type="AlphaFoldDB" id="A0AAE9XTX9"/>
<keyword evidence="2" id="KW-0540">Nuclease</keyword>
<organism evidence="9 10">
    <name type="scientific">Gimibacter soli</name>
    <dbReference type="NCBI Taxonomy" id="3024400"/>
    <lineage>
        <taxon>Bacteria</taxon>
        <taxon>Pseudomonadati</taxon>
        <taxon>Pseudomonadota</taxon>
        <taxon>Alphaproteobacteria</taxon>
        <taxon>Kordiimonadales</taxon>
        <taxon>Temperatibacteraceae</taxon>
        <taxon>Gimibacter</taxon>
    </lineage>
</organism>
<keyword evidence="7" id="KW-0694">RNA-binding</keyword>
<dbReference type="InterPro" id="IPR001279">
    <property type="entry name" value="Metallo-B-lactamas"/>
</dbReference>
<dbReference type="SUPFAM" id="SSF56281">
    <property type="entry name" value="Metallo-hydrolase/oxidoreductase"/>
    <property type="match status" value="1"/>
</dbReference>
<keyword evidence="6" id="KW-0269">Exonuclease</keyword>
<keyword evidence="1" id="KW-0963">Cytoplasm</keyword>
<keyword evidence="4" id="KW-0378">Hydrolase</keyword>
<dbReference type="InterPro" id="IPR036866">
    <property type="entry name" value="RibonucZ/Hydroxyglut_hydro"/>
</dbReference>
<evidence type="ECO:0000256" key="1">
    <source>
        <dbReference type="ARBA" id="ARBA00022490"/>
    </source>
</evidence>